<dbReference type="AlphaFoldDB" id="A0A1T1DGY9"/>
<feature type="transmembrane region" description="Helical" evidence="1">
    <location>
        <begin position="41"/>
        <end position="58"/>
    </location>
</feature>
<organism evidence="2 3">
    <name type="scientific">Leptospira kirschneri serovar Pomona</name>
    <dbReference type="NCBI Taxonomy" id="561005"/>
    <lineage>
        <taxon>Bacteria</taxon>
        <taxon>Pseudomonadati</taxon>
        <taxon>Spirochaetota</taxon>
        <taxon>Spirochaetia</taxon>
        <taxon>Leptospirales</taxon>
        <taxon>Leptospiraceae</taxon>
        <taxon>Leptospira</taxon>
    </lineage>
</organism>
<name>A0A1T1DGY9_9LEPT</name>
<gene>
    <name evidence="2" type="ORF">B1J93_19100</name>
</gene>
<comment type="caution">
    <text evidence="2">The sequence shown here is derived from an EMBL/GenBank/DDBJ whole genome shotgun (WGS) entry which is preliminary data.</text>
</comment>
<evidence type="ECO:0000313" key="3">
    <source>
        <dbReference type="Proteomes" id="UP000191008"/>
    </source>
</evidence>
<evidence type="ECO:0000313" key="2">
    <source>
        <dbReference type="EMBL" id="OOV40102.1"/>
    </source>
</evidence>
<keyword evidence="1" id="KW-0812">Transmembrane</keyword>
<reference evidence="2 3" key="1">
    <citation type="submission" date="2017-02" db="EMBL/GenBank/DDBJ databases">
        <title>Comparative genomic analysis of Brazilian Leptospira kirschneri strains of different serogroups.</title>
        <authorList>
            <person name="Moreno L.Z."/>
            <person name="Miraglia F."/>
            <person name="Kremer F.S."/>
            <person name="Eslabao M.R."/>
            <person name="Lilenbaum W."/>
            <person name="Dellagostin O.A."/>
            <person name="Moreno A.M."/>
        </authorList>
    </citation>
    <scope>NUCLEOTIDE SEQUENCE [LARGE SCALE GENOMIC DNA]</scope>
    <source>
        <strain evidence="2 3">M110/06</strain>
    </source>
</reference>
<protein>
    <submittedName>
        <fullName evidence="2">Uncharacterized protein</fullName>
    </submittedName>
</protein>
<sequence length="60" mass="7166">MKCKLIGLALYYVVLNGIKIKCDNDFELEVAKRRFDAERKLFFWSFIKVLLIGEYTIYLI</sequence>
<dbReference type="RefSeq" id="WP_020766610.1">
    <property type="nucleotide sequence ID" value="NZ_MVIT01000078.1"/>
</dbReference>
<dbReference type="Proteomes" id="UP000191008">
    <property type="component" value="Unassembled WGS sequence"/>
</dbReference>
<accession>A0A1T1DGY9</accession>
<keyword evidence="1" id="KW-1133">Transmembrane helix</keyword>
<dbReference type="EMBL" id="MVIT01000078">
    <property type="protein sequence ID" value="OOV40102.1"/>
    <property type="molecule type" value="Genomic_DNA"/>
</dbReference>
<keyword evidence="1" id="KW-0472">Membrane</keyword>
<evidence type="ECO:0000256" key="1">
    <source>
        <dbReference type="SAM" id="Phobius"/>
    </source>
</evidence>
<proteinExistence type="predicted"/>